<dbReference type="InterPro" id="IPR052614">
    <property type="entry name" value="CFAP65"/>
</dbReference>
<comment type="caution">
    <text evidence="13">The sequence shown here is derived from an EMBL/GenBank/DDBJ whole genome shotgun (WGS) entry which is preliminary data.</text>
</comment>
<feature type="compositionally biased region" description="Low complexity" evidence="7">
    <location>
        <begin position="1904"/>
        <end position="1913"/>
    </location>
</feature>
<feature type="domain" description="HYDIN/VesB/CFA65-like Ig-like" evidence="8">
    <location>
        <begin position="672"/>
        <end position="772"/>
    </location>
</feature>
<feature type="domain" description="CFAP65 tenth Ig-like" evidence="9">
    <location>
        <begin position="1269"/>
        <end position="1374"/>
    </location>
</feature>
<evidence type="ECO:0000259" key="9">
    <source>
        <dbReference type="Pfam" id="PF24291"/>
    </source>
</evidence>
<dbReference type="Pfam" id="PF24771">
    <property type="entry name" value="Ig_CFAP74_1st"/>
    <property type="match status" value="1"/>
</dbReference>
<feature type="region of interest" description="Disordered" evidence="7">
    <location>
        <begin position="2041"/>
        <end position="2081"/>
    </location>
</feature>
<dbReference type="Proteomes" id="UP001165090">
    <property type="component" value="Unassembled WGS sequence"/>
</dbReference>
<dbReference type="Pfam" id="PF22544">
    <property type="entry name" value="HYDIN_VesB_CFA65-like_Ig"/>
    <property type="match status" value="2"/>
</dbReference>
<evidence type="ECO:0000256" key="2">
    <source>
        <dbReference type="ARBA" id="ARBA00004496"/>
    </source>
</evidence>
<gene>
    <name evidence="13" type="ORF">VaNZ11_011252</name>
</gene>
<dbReference type="InterPro" id="IPR058536">
    <property type="entry name" value="Ig_CFAP65_4th"/>
</dbReference>
<keyword evidence="3" id="KW-0963">Cytoplasm</keyword>
<protein>
    <recommendedName>
        <fullName evidence="15">Abnormal spindle-like microcephaly-associated protein ASH domain-containing protein</fullName>
    </recommendedName>
</protein>
<feature type="domain" description="CFAP65 seventh Ig-like" evidence="12">
    <location>
        <begin position="781"/>
        <end position="899"/>
    </location>
</feature>
<evidence type="ECO:0000256" key="1">
    <source>
        <dbReference type="ARBA" id="ARBA00004230"/>
    </source>
</evidence>
<evidence type="ECO:0008006" key="15">
    <source>
        <dbReference type="Google" id="ProtNLM"/>
    </source>
</evidence>
<evidence type="ECO:0000256" key="6">
    <source>
        <dbReference type="ARBA" id="ARBA00023273"/>
    </source>
</evidence>
<dbReference type="InterPro" id="IPR056344">
    <property type="entry name" value="Ig_CFAP65-like_9th"/>
</dbReference>
<evidence type="ECO:0000313" key="14">
    <source>
        <dbReference type="Proteomes" id="UP001165090"/>
    </source>
</evidence>
<evidence type="ECO:0000259" key="10">
    <source>
        <dbReference type="Pfam" id="PF24507"/>
    </source>
</evidence>
<reference evidence="13 14" key="1">
    <citation type="journal article" date="2023" name="IScience">
        <title>Expanded male sex-determining region conserved during the evolution of homothallism in the green alga Volvox.</title>
        <authorList>
            <person name="Yamamoto K."/>
            <person name="Matsuzaki R."/>
            <person name="Mahakham W."/>
            <person name="Heman W."/>
            <person name="Sekimoto H."/>
            <person name="Kawachi M."/>
            <person name="Minakuchi Y."/>
            <person name="Toyoda A."/>
            <person name="Nozaki H."/>
        </authorList>
    </citation>
    <scope>NUCLEOTIDE SEQUENCE [LARGE SCALE GENOMIC DNA]</scope>
    <source>
        <strain evidence="13 14">NIES-4468</strain>
    </source>
</reference>
<dbReference type="InterPro" id="IPR013783">
    <property type="entry name" value="Ig-like_fold"/>
</dbReference>
<feature type="region of interest" description="Disordered" evidence="7">
    <location>
        <begin position="1763"/>
        <end position="1791"/>
    </location>
</feature>
<feature type="compositionally biased region" description="Pro residues" evidence="7">
    <location>
        <begin position="1937"/>
        <end position="1951"/>
    </location>
</feature>
<feature type="region of interest" description="Disordered" evidence="7">
    <location>
        <begin position="1803"/>
        <end position="1834"/>
    </location>
</feature>
<dbReference type="Pfam" id="PF24816">
    <property type="entry name" value="Ig_CFAP65__9th"/>
    <property type="match status" value="1"/>
</dbReference>
<feature type="domain" description="CFAP65 fourth Ig-like" evidence="10">
    <location>
        <begin position="340"/>
        <end position="432"/>
    </location>
</feature>
<name>A0ABQ5SAU5_9CHLO</name>
<evidence type="ECO:0000256" key="5">
    <source>
        <dbReference type="ARBA" id="ARBA00023069"/>
    </source>
</evidence>
<feature type="compositionally biased region" description="Low complexity" evidence="7">
    <location>
        <begin position="2053"/>
        <end position="2071"/>
    </location>
</feature>
<feature type="domain" description="CFAP65-like ninth Ig-like" evidence="11">
    <location>
        <begin position="1071"/>
        <end position="1250"/>
    </location>
</feature>
<keyword evidence="4" id="KW-0282">Flagellum</keyword>
<keyword evidence="5" id="KW-0969">Cilium</keyword>
<dbReference type="InterPro" id="IPR056305">
    <property type="entry name" value="Ig_CFAP65_10th"/>
</dbReference>
<keyword evidence="6" id="KW-0966">Cell projection</keyword>
<organism evidence="13 14">
    <name type="scientific">Volvox africanus</name>
    <dbReference type="NCBI Taxonomy" id="51714"/>
    <lineage>
        <taxon>Eukaryota</taxon>
        <taxon>Viridiplantae</taxon>
        <taxon>Chlorophyta</taxon>
        <taxon>core chlorophytes</taxon>
        <taxon>Chlorophyceae</taxon>
        <taxon>CS clade</taxon>
        <taxon>Chlamydomonadales</taxon>
        <taxon>Volvocaceae</taxon>
        <taxon>Volvox</taxon>
    </lineage>
</organism>
<comment type="subcellular location">
    <subcellularLocation>
        <location evidence="1">Cell projection</location>
        <location evidence="1">Cilium</location>
        <location evidence="1">Flagellum</location>
    </subcellularLocation>
    <subcellularLocation>
        <location evidence="2">Cytoplasm</location>
    </subcellularLocation>
</comment>
<dbReference type="PANTHER" id="PTHR46127:SF1">
    <property type="entry name" value="CILIA- AND FLAGELLA-ASSOCIATED PROTEIN 65"/>
    <property type="match status" value="1"/>
</dbReference>
<feature type="domain" description="HYDIN/VesB/CFA65-like Ig-like" evidence="8">
    <location>
        <begin position="226"/>
        <end position="326"/>
    </location>
</feature>
<accession>A0ABQ5SAU5</accession>
<feature type="region of interest" description="Disordered" evidence="7">
    <location>
        <begin position="1904"/>
        <end position="1951"/>
    </location>
</feature>
<feature type="compositionally biased region" description="Low complexity" evidence="7">
    <location>
        <begin position="1921"/>
        <end position="1936"/>
    </location>
</feature>
<evidence type="ECO:0000259" key="8">
    <source>
        <dbReference type="Pfam" id="PF22544"/>
    </source>
</evidence>
<dbReference type="PANTHER" id="PTHR46127">
    <property type="entry name" value="CILIA- AND FLAGELLA-ASSOCIATED PROTEIN 65"/>
    <property type="match status" value="1"/>
</dbReference>
<dbReference type="Pfam" id="PF25249">
    <property type="entry name" value="Ig_CFAP65_7th"/>
    <property type="match status" value="1"/>
</dbReference>
<dbReference type="EMBL" id="BSDZ01000078">
    <property type="protein sequence ID" value="GLI67062.1"/>
    <property type="molecule type" value="Genomic_DNA"/>
</dbReference>
<feature type="compositionally biased region" description="Polar residues" evidence="7">
    <location>
        <begin position="1021"/>
        <end position="1031"/>
    </location>
</feature>
<evidence type="ECO:0000256" key="3">
    <source>
        <dbReference type="ARBA" id="ARBA00022490"/>
    </source>
</evidence>
<dbReference type="InterPro" id="IPR053879">
    <property type="entry name" value="HYDIN_VesB_CFA65-like_Ig"/>
</dbReference>
<dbReference type="InterPro" id="IPR057470">
    <property type="entry name" value="Ig_CFAP65_7th"/>
</dbReference>
<feature type="region of interest" description="Disordered" evidence="7">
    <location>
        <begin position="1728"/>
        <end position="1747"/>
    </location>
</feature>
<keyword evidence="14" id="KW-1185">Reference proteome</keyword>
<feature type="region of interest" description="Disordered" evidence="7">
    <location>
        <begin position="1021"/>
        <end position="1040"/>
    </location>
</feature>
<evidence type="ECO:0000256" key="4">
    <source>
        <dbReference type="ARBA" id="ARBA00022846"/>
    </source>
</evidence>
<evidence type="ECO:0000313" key="13">
    <source>
        <dbReference type="EMBL" id="GLI67062.1"/>
    </source>
</evidence>
<evidence type="ECO:0000256" key="7">
    <source>
        <dbReference type="SAM" id="MobiDB-lite"/>
    </source>
</evidence>
<proteinExistence type="predicted"/>
<evidence type="ECO:0000259" key="11">
    <source>
        <dbReference type="Pfam" id="PF24816"/>
    </source>
</evidence>
<feature type="compositionally biased region" description="Pro residues" evidence="7">
    <location>
        <begin position="1823"/>
        <end position="1832"/>
    </location>
</feature>
<evidence type="ECO:0000259" key="12">
    <source>
        <dbReference type="Pfam" id="PF25249"/>
    </source>
</evidence>
<dbReference type="Gene3D" id="2.60.40.10">
    <property type="entry name" value="Immunoglobulins"/>
    <property type="match status" value="9"/>
</dbReference>
<sequence length="2142" mass="225442">MPATGLDQQSSATLAMAYGVLTREQRKQMFGLDCPEQLEWRHWNPGTEYIKQLVIKNVSTSVLKMRYKQPASKAFSMDFPEPFKLRPGMSQPLKVTFRPLKMQHYSDNIELFVGSASFLVPVHAYTPVTHIEVPPSLDFGFTPTKETATAPLVVRNSGDVRIDVAWRLEAPFVISPPAANLAPGEALSFTVAFTPPEACSYTANAACELESGAAAVCKISGIGKFPYLSVEQAGVDFGPVVVGQKAERVVRFGNHSMVPANFTVTHDPDGPDDGVFTLGPSRGTLGPEEYSVLRVSYTPRSTGTFSSETFQIGTAGGNVVSLNLRGTAVAPTITLSARAFNFGNITIGASTSRVLYIRNHSAVPVPYDFQVEPLDVFAISRVRGVLAPEATAHVTITFRATVPSNYWRRLALMLKDADPQGIDLVATAYSDKSRPPPLYHRHVDRYLTRVIAGGLPIDEAHLASAPPSSDMDSVISPKGALAAAAVVSPSAADITAALVGDGTAAASADEDGTSAARLVGPDGWPLIFFGQDPGGAVVVDTELLDFGSCSRLSAAEYRSVTVTNTTPAKLTAFILTPDWIDPGAAPGEPPRPVFQVFPESVDVRPRGQTTLKVAFRPPRDGAFFSQQLLLVAHVKSQRNFRLVSEHQMLPSWCLELRALGNTFLHSNPEFSPKVELSTRHISFPPCRPGEAVHQTLLVANSGDTPSSFNFGPPGALGPLFAVRPMTGVVPPKGHVLVGLRFHPTDTRPAAATALVTFNGVASNGVSLSLRGCAHIPRLATDLPSGTLYFRPTCVGASSQRAITLHNPSRVSLDFRWQLPTKLAGIVSVTPVAGTLRGNESVQLLWSFAPAAQKVFEGKATCIVLAPDGGSGGGAATAVTATDAATSETDGVLLSLVGEGTQGAVALDPPVLELGDLRVGHPVRRPLVLQNVSDGVLRYSLEVVPAEDDEPQAPSSNACDFTAGLDAGATAAATAAGLECWVDEPEGALPARAAKTVTVTLFPRFRKRYSLQIRCRSSTVSPLLTGPNNSRPPSAGRGGLSPVGADAAAAAADAAATAPPVIAPLTAAVTFPTIEVTDVFSECQPKQLLWQMLGLNDLNYHLRTEVTATEVKLRAAHDRGSLTTDAACAAMRPFLMDFGTYGLGGDVRVVHLELSNPTPLPVSWQLHSFDDPDGVELENWVEPGRPRNEEERVRDLISEHRLFEMRPRSGSLEPGARGTLTVEFRPRVEGVFSLPVFLHVTDGKRLRLQLEARTTAEARQLLALPPQLRTFRLEPVALGDPAPPLQMYTLRCGGPAPLRWRLDTAPLDVLAKESWGHRVLDLVGPAEGEIPQGGVASVNWRFCPLEAKEYSMRVPILLGDGGVEVIELIGRGYKPPPTPHHGALRAVAVADGAATTDIGLAADAAAMETASAATADRDWATWQGLSDAPSAGMAGRLAFVDHDLVSMGVTPLLGLTRRIVVLTNKSRYPLAFTWDLAALAPPPGVAGPPLPSSDVLTGRPLQAALAITPAAGSLDPGERLVCRIALHAGVTPQLFEGEVKCSIRVDEEAMEEAAAAAGAAAATAAAGDAALVERVEEVIAEDPAPLGPPPLPPALAAAQRASKLRSRLPVHAYMTTAIRNRIEPLAQQFAATLETRTRRATEAARGVVTIPEPQTICVTLTGRILDNNQIMALRYVPPHERHLARAAVTEGACWVPPPVVPFWEMVLPPPGGAMAAALPLSWLPAPLTDTAAASPPPPLPQQQRPSSAVISAGPSAADFAAVTPGGVGDGAWPSLNPDPDRPGSGSINGHVPDLSLNRARLQRSEAGQATPVLGPIRIGRSESIPPPLPPLHPPALAAAPASAAAAKDGISPSGNYVADVTFATPLAAPASPSKSSLPEADGSVSTVAAAAAVADSELDADSSAIASSRSDAAGSVGGGGASSTITGRSSSMTTPTPRAEPVPPPLPPPPPLGGGIEYDALVSARDVLSDLFSELLDDPDLRRAFEFLPEEEMPVFAEVRSRVAPCYDPQLRAEVAAAAVATEAASDAAATPSYTAVTAGVPPIQLGHHNSEGQQQWNQQQRPLQEQQELAAGGDGGGGTATCLTLQEELAADPELRRVMMSAEWRTLADFVLESALLGLIQESAAGDWDLPTESGAADGRRT</sequence>
<dbReference type="Pfam" id="PF24507">
    <property type="entry name" value="Ig_CFAP65_4th"/>
    <property type="match status" value="1"/>
</dbReference>
<dbReference type="Pfam" id="PF24291">
    <property type="entry name" value="Ig_CFAP65"/>
    <property type="match status" value="1"/>
</dbReference>